<gene>
    <name evidence="2" type="ORF">B7Y86_08465</name>
</gene>
<feature type="transmembrane region" description="Helical" evidence="1">
    <location>
        <begin position="44"/>
        <end position="67"/>
    </location>
</feature>
<evidence type="ECO:0000256" key="1">
    <source>
        <dbReference type="SAM" id="Phobius"/>
    </source>
</evidence>
<sequence>MRLHAHSLASHPSLGARALRAVVTGLLIAGLIALFHWIRKDGETSALTFVASALAAAMATFVLDFLPRARSRRLSVAGMSLATAFVGALAFTANGLFGGADWTPLQWIAALALGAGCGAGIGALIGWLDRLLRARDSIAA</sequence>
<organism evidence="2 3">
    <name type="scientific">Brevundimonas subvibrioides</name>
    <dbReference type="NCBI Taxonomy" id="74313"/>
    <lineage>
        <taxon>Bacteria</taxon>
        <taxon>Pseudomonadati</taxon>
        <taxon>Pseudomonadota</taxon>
        <taxon>Alphaproteobacteria</taxon>
        <taxon>Caulobacterales</taxon>
        <taxon>Caulobacteraceae</taxon>
        <taxon>Brevundimonas</taxon>
    </lineage>
</organism>
<comment type="caution">
    <text evidence="2">The sequence shown here is derived from an EMBL/GenBank/DDBJ whole genome shotgun (WGS) entry which is preliminary data.</text>
</comment>
<accession>A0A258HII7</accession>
<reference evidence="2 3" key="1">
    <citation type="submission" date="2017-03" db="EMBL/GenBank/DDBJ databases">
        <title>Lifting the veil on microbial sulfur biogeochemistry in mining wastewaters.</title>
        <authorList>
            <person name="Kantor R.S."/>
            <person name="Colenbrander Nelson T."/>
            <person name="Marshall S."/>
            <person name="Bennett D."/>
            <person name="Apte S."/>
            <person name="Camacho D."/>
            <person name="Thomas B.C."/>
            <person name="Warren L.A."/>
            <person name="Banfield J.F."/>
        </authorList>
    </citation>
    <scope>NUCLEOTIDE SEQUENCE [LARGE SCALE GENOMIC DNA]</scope>
    <source>
        <strain evidence="2">32-68-21</strain>
    </source>
</reference>
<dbReference type="Proteomes" id="UP000216147">
    <property type="component" value="Unassembled WGS sequence"/>
</dbReference>
<evidence type="ECO:0000313" key="2">
    <source>
        <dbReference type="EMBL" id="OYX56791.1"/>
    </source>
</evidence>
<feature type="transmembrane region" description="Helical" evidence="1">
    <location>
        <begin position="74"/>
        <end position="93"/>
    </location>
</feature>
<keyword evidence="1" id="KW-1133">Transmembrane helix</keyword>
<proteinExistence type="predicted"/>
<protein>
    <submittedName>
        <fullName evidence="2">Uncharacterized protein</fullName>
    </submittedName>
</protein>
<feature type="transmembrane region" description="Helical" evidence="1">
    <location>
        <begin position="105"/>
        <end position="128"/>
    </location>
</feature>
<dbReference type="AlphaFoldDB" id="A0A258HII7"/>
<keyword evidence="1" id="KW-0812">Transmembrane</keyword>
<name>A0A258HII7_9CAUL</name>
<keyword evidence="1" id="KW-0472">Membrane</keyword>
<evidence type="ECO:0000313" key="3">
    <source>
        <dbReference type="Proteomes" id="UP000216147"/>
    </source>
</evidence>
<dbReference type="EMBL" id="NCEQ01000007">
    <property type="protein sequence ID" value="OYX56791.1"/>
    <property type="molecule type" value="Genomic_DNA"/>
</dbReference>
<feature type="transmembrane region" description="Helical" evidence="1">
    <location>
        <begin position="21"/>
        <end position="38"/>
    </location>
</feature>